<gene>
    <name evidence="2" type="ORF">Vretifemale_14575</name>
    <name evidence="3" type="ORF">Vretimale_13813</name>
</gene>
<dbReference type="Proteomes" id="UP000722791">
    <property type="component" value="Unassembled WGS sequence"/>
</dbReference>
<evidence type="ECO:0000313" key="4">
    <source>
        <dbReference type="Proteomes" id="UP000747110"/>
    </source>
</evidence>
<evidence type="ECO:0000313" key="3">
    <source>
        <dbReference type="EMBL" id="GIM10028.1"/>
    </source>
</evidence>
<proteinExistence type="predicted"/>
<accession>A0A8J4CVN0</accession>
<comment type="caution">
    <text evidence="2">The sequence shown here is derived from an EMBL/GenBank/DDBJ whole genome shotgun (WGS) entry which is preliminary data.</text>
</comment>
<feature type="region of interest" description="Disordered" evidence="1">
    <location>
        <begin position="98"/>
        <end position="119"/>
    </location>
</feature>
<dbReference type="EMBL" id="BNCQ01000033">
    <property type="protein sequence ID" value="GIM10028.1"/>
    <property type="molecule type" value="Genomic_DNA"/>
</dbReference>
<name>A0A8J4CVN0_9CHLO</name>
<dbReference type="Proteomes" id="UP000747110">
    <property type="component" value="Unassembled WGS sequence"/>
</dbReference>
<protein>
    <submittedName>
        <fullName evidence="2">Uncharacterized protein</fullName>
    </submittedName>
</protein>
<evidence type="ECO:0000256" key="1">
    <source>
        <dbReference type="SAM" id="MobiDB-lite"/>
    </source>
</evidence>
<keyword evidence="4" id="KW-1185">Reference proteome</keyword>
<sequence length="503" mass="54195">MTTPAAGSVTSRLIVVSYNGRCRRFDLDGEGRLSFAHIARVFRIPINAPDDCDTWTLDETSLRIDKSDPGALLTVSALRDLFPMPAGTNDQPLALRTDDTDEPDAVPQLPPHTQPQVQAPRITPRRVDNDQRLSAEISLSPATRGVVPPAASNSPLRTGMLTPRFRGNSLLEQLPVGPGYQTPGAASPLRGARTPLGLIMIPQSSPGCLPRQPNVGGAMELVRPTTGAQGDLFRHPRGQGTFYFTTAAAQHLPMLMACHLSPPLQRLLRHFSVPAQCAITARAMALYSRTSHLEYFRDQRLEAALTESRSHNPPQDRYCAYTLQAVRLTGRKRKPGASPHANAVAASPLTPRVAMAAAAATPALPGCLDVDMDTGGWSFVGGATLHCPGGAAGRKSGRHENWLLSDGADGGVTYLPVLYDNEEHSAVLLPLADPPANGCRAGEGNTPTRPPCVEKTLLWFRYEYESRGGRRGHNFWDKGLPEHLEQAIRDVAGEDALRAARGA</sequence>
<dbReference type="OrthoDB" id="539263at2759"/>
<dbReference type="EMBL" id="BNCP01000035">
    <property type="protein sequence ID" value="GIL86173.1"/>
    <property type="molecule type" value="Genomic_DNA"/>
</dbReference>
<dbReference type="AlphaFoldDB" id="A0A8J4CVN0"/>
<organism evidence="2 4">
    <name type="scientific">Volvox reticuliferus</name>
    <dbReference type="NCBI Taxonomy" id="1737510"/>
    <lineage>
        <taxon>Eukaryota</taxon>
        <taxon>Viridiplantae</taxon>
        <taxon>Chlorophyta</taxon>
        <taxon>core chlorophytes</taxon>
        <taxon>Chlorophyceae</taxon>
        <taxon>CS clade</taxon>
        <taxon>Chlamydomonadales</taxon>
        <taxon>Volvocaceae</taxon>
        <taxon>Volvox</taxon>
    </lineage>
</organism>
<evidence type="ECO:0000313" key="2">
    <source>
        <dbReference type="EMBL" id="GIL86173.1"/>
    </source>
</evidence>
<reference evidence="2" key="1">
    <citation type="journal article" date="2021" name="Proc. Natl. Acad. Sci. U.S.A.">
        <title>Three genomes in the algal genus Volvox reveal the fate of a haploid sex-determining region after a transition to homothallism.</title>
        <authorList>
            <person name="Yamamoto K."/>
            <person name="Hamaji T."/>
            <person name="Kawai-Toyooka H."/>
            <person name="Matsuzaki R."/>
            <person name="Takahashi F."/>
            <person name="Nishimura Y."/>
            <person name="Kawachi M."/>
            <person name="Noguchi H."/>
            <person name="Minakuchi Y."/>
            <person name="Umen J.G."/>
            <person name="Toyoda A."/>
            <person name="Nozaki H."/>
        </authorList>
    </citation>
    <scope>NUCLEOTIDE SEQUENCE</scope>
    <source>
        <strain evidence="3">NIES-3785</strain>
        <strain evidence="2">NIES-3786</strain>
    </source>
</reference>